<comment type="caution">
    <text evidence="2">The sequence shown here is derived from an EMBL/GenBank/DDBJ whole genome shotgun (WGS) entry which is preliminary data.</text>
</comment>
<proteinExistence type="predicted"/>
<dbReference type="EMBL" id="LIYD01000005">
    <property type="protein sequence ID" value="KOS04736.1"/>
    <property type="molecule type" value="Genomic_DNA"/>
</dbReference>
<evidence type="ECO:0000313" key="3">
    <source>
        <dbReference type="Proteomes" id="UP000037755"/>
    </source>
</evidence>
<evidence type="ECO:0008006" key="4">
    <source>
        <dbReference type="Google" id="ProtNLM"/>
    </source>
</evidence>
<keyword evidence="1" id="KW-0732">Signal</keyword>
<evidence type="ECO:0000256" key="1">
    <source>
        <dbReference type="SAM" id="SignalP"/>
    </source>
</evidence>
<gene>
    <name evidence="2" type="ORF">AM493_00745</name>
</gene>
<feature type="signal peptide" evidence="1">
    <location>
        <begin position="1"/>
        <end position="18"/>
    </location>
</feature>
<dbReference type="Proteomes" id="UP000037755">
    <property type="component" value="Unassembled WGS sequence"/>
</dbReference>
<reference evidence="2 3" key="1">
    <citation type="submission" date="2015-08" db="EMBL/GenBank/DDBJ databases">
        <title>Whole genome sequence of Flavobacterium akiainvivens IK-1T, from decaying Wikstroemia oahuensis, an endemic Hawaiian shrub.</title>
        <authorList>
            <person name="Wan X."/>
            <person name="Hou S."/>
            <person name="Saito J."/>
            <person name="Donachie S."/>
        </authorList>
    </citation>
    <scope>NUCLEOTIDE SEQUENCE [LARGE SCALE GENOMIC DNA]</scope>
    <source>
        <strain evidence="2 3">IK-1</strain>
    </source>
</reference>
<sequence>MKNLLILLLGIAALSAYSQSTPKENEIYNLVIDYFRSNHNKGYVVLLNEDLFPNFIGKDSLRLAEFGTLLTVEDRQYMLQQAAAYNGVFTLKPHRVKLLIGGNLVDGNRLLSLSTTDYWQGIHDTYGEQVSIVGMSRPLFSKDGTLAVIDICIMHDGISGNNSRYLFRKGETGWEEISYVVLWTSGND</sequence>
<keyword evidence="3" id="KW-1185">Reference proteome</keyword>
<name>A0A0M9VGQ9_9FLAO</name>
<protein>
    <recommendedName>
        <fullName evidence="4">SnoaL-like domain-containing protein</fullName>
    </recommendedName>
</protein>
<dbReference type="RefSeq" id="WP_054405768.1">
    <property type="nucleotide sequence ID" value="NZ_FOYA01000013.1"/>
</dbReference>
<accession>A0A0M9VGQ9</accession>
<dbReference type="PATRIC" id="fig|1202724.3.peg.145"/>
<organism evidence="2 3">
    <name type="scientific">Flavobacterium akiainvivens</name>
    <dbReference type="NCBI Taxonomy" id="1202724"/>
    <lineage>
        <taxon>Bacteria</taxon>
        <taxon>Pseudomonadati</taxon>
        <taxon>Bacteroidota</taxon>
        <taxon>Flavobacteriia</taxon>
        <taxon>Flavobacteriales</taxon>
        <taxon>Flavobacteriaceae</taxon>
        <taxon>Flavobacterium</taxon>
    </lineage>
</organism>
<dbReference type="AlphaFoldDB" id="A0A0M9VGQ9"/>
<evidence type="ECO:0000313" key="2">
    <source>
        <dbReference type="EMBL" id="KOS04736.1"/>
    </source>
</evidence>
<dbReference type="STRING" id="1202724.AM493_00745"/>
<feature type="chain" id="PRO_5005839090" description="SnoaL-like domain-containing protein" evidence="1">
    <location>
        <begin position="19"/>
        <end position="188"/>
    </location>
</feature>